<dbReference type="InterPro" id="IPR002052">
    <property type="entry name" value="DNA_methylase_N6_adenine_CS"/>
</dbReference>
<reference evidence="3" key="1">
    <citation type="submission" date="2020-10" db="EMBL/GenBank/DDBJ databases">
        <authorList>
            <person name="Gilroy R."/>
        </authorList>
    </citation>
    <scope>NUCLEOTIDE SEQUENCE</scope>
    <source>
        <strain evidence="3">ChiGjej2B2-16831</strain>
    </source>
</reference>
<dbReference type="Gene3D" id="3.40.50.150">
    <property type="entry name" value="Vaccinia Virus protein VP39"/>
    <property type="match status" value="1"/>
</dbReference>
<dbReference type="GO" id="GO:0003676">
    <property type="term" value="F:nucleic acid binding"/>
    <property type="evidence" value="ECO:0007669"/>
    <property type="project" value="InterPro"/>
</dbReference>
<dbReference type="Pfam" id="PF13847">
    <property type="entry name" value="Methyltransf_31"/>
    <property type="match status" value="1"/>
</dbReference>
<dbReference type="Proteomes" id="UP000824128">
    <property type="component" value="Unassembled WGS sequence"/>
</dbReference>
<dbReference type="CDD" id="cd02440">
    <property type="entry name" value="AdoMet_MTases"/>
    <property type="match status" value="1"/>
</dbReference>
<keyword evidence="1" id="KW-0812">Transmembrane</keyword>
<dbReference type="PANTHER" id="PTHR47739:SF1">
    <property type="entry name" value="TRNA1(VAL) (ADENINE(37)-N6)-METHYLTRANSFERASE"/>
    <property type="match status" value="1"/>
</dbReference>
<dbReference type="InterPro" id="IPR029063">
    <property type="entry name" value="SAM-dependent_MTases_sf"/>
</dbReference>
<dbReference type="EMBL" id="DVNZ01000041">
    <property type="protein sequence ID" value="HIU93763.1"/>
    <property type="molecule type" value="Genomic_DNA"/>
</dbReference>
<keyword evidence="1" id="KW-1133">Transmembrane helix</keyword>
<dbReference type="InterPro" id="IPR025714">
    <property type="entry name" value="Methyltranfer_dom"/>
</dbReference>
<accession>A0A9D1N221</accession>
<evidence type="ECO:0000259" key="2">
    <source>
        <dbReference type="Pfam" id="PF13847"/>
    </source>
</evidence>
<feature type="transmembrane region" description="Helical" evidence="1">
    <location>
        <begin position="42"/>
        <end position="64"/>
    </location>
</feature>
<feature type="non-terminal residue" evidence="3">
    <location>
        <position position="202"/>
    </location>
</feature>
<evidence type="ECO:0000313" key="3">
    <source>
        <dbReference type="EMBL" id="HIU93763.1"/>
    </source>
</evidence>
<protein>
    <submittedName>
        <fullName evidence="3">Methyltransferase domain-containing protein</fullName>
    </submittedName>
</protein>
<keyword evidence="3" id="KW-0489">Methyltransferase</keyword>
<dbReference type="SUPFAM" id="SSF53335">
    <property type="entry name" value="S-adenosyl-L-methionine-dependent methyltransferases"/>
    <property type="match status" value="1"/>
</dbReference>
<comment type="caution">
    <text evidence="3">The sequence shown here is derived from an EMBL/GenBank/DDBJ whole genome shotgun (WGS) entry which is preliminary data.</text>
</comment>
<evidence type="ECO:0000256" key="1">
    <source>
        <dbReference type="SAM" id="Phobius"/>
    </source>
</evidence>
<proteinExistence type="predicted"/>
<feature type="domain" description="Methyltransferase" evidence="2">
    <location>
        <begin position="38"/>
        <end position="162"/>
    </location>
</feature>
<dbReference type="PANTHER" id="PTHR47739">
    <property type="entry name" value="TRNA1(VAL) (ADENINE(37)-N6)-METHYLTRANSFERASE"/>
    <property type="match status" value="1"/>
</dbReference>
<evidence type="ECO:0000313" key="4">
    <source>
        <dbReference type="Proteomes" id="UP000824128"/>
    </source>
</evidence>
<sequence>MIRRDDLQHEGLVLYQDDALPRFDADAVHLAHFLRLRRGERAIDLGCGTGVLCVLGAAFTGAAFTGVDIEPRLVALARRSAKENGQDIAFLTLDARDAPARLGHGAFDAAVCNPPYFTAGPPSPDPARAAARHDAGGTREAMLRAAFLLLKNGGRLFLCCPAAGLAAAFAALDAHRLEPKRLQLVAAAPERPPRLALIEAKK</sequence>
<reference evidence="3" key="2">
    <citation type="journal article" date="2021" name="PeerJ">
        <title>Extensive microbial diversity within the chicken gut microbiome revealed by metagenomics and culture.</title>
        <authorList>
            <person name="Gilroy R."/>
            <person name="Ravi A."/>
            <person name="Getino M."/>
            <person name="Pursley I."/>
            <person name="Horton D.L."/>
            <person name="Alikhan N.F."/>
            <person name="Baker D."/>
            <person name="Gharbi K."/>
            <person name="Hall N."/>
            <person name="Watson M."/>
            <person name="Adriaenssens E.M."/>
            <person name="Foster-Nyarko E."/>
            <person name="Jarju S."/>
            <person name="Secka A."/>
            <person name="Antonio M."/>
            <person name="Oren A."/>
            <person name="Chaudhuri R.R."/>
            <person name="La Ragione R."/>
            <person name="Hildebrand F."/>
            <person name="Pallen M.J."/>
        </authorList>
    </citation>
    <scope>NUCLEOTIDE SEQUENCE</scope>
    <source>
        <strain evidence="3">ChiGjej2B2-16831</strain>
    </source>
</reference>
<dbReference type="GO" id="GO:0032259">
    <property type="term" value="P:methylation"/>
    <property type="evidence" value="ECO:0007669"/>
    <property type="project" value="UniProtKB-KW"/>
</dbReference>
<dbReference type="GO" id="GO:0008168">
    <property type="term" value="F:methyltransferase activity"/>
    <property type="evidence" value="ECO:0007669"/>
    <property type="project" value="UniProtKB-KW"/>
</dbReference>
<keyword evidence="3" id="KW-0808">Transferase</keyword>
<dbReference type="PROSITE" id="PS00092">
    <property type="entry name" value="N6_MTASE"/>
    <property type="match status" value="1"/>
</dbReference>
<keyword evidence="1" id="KW-0472">Membrane</keyword>
<organism evidence="3 4">
    <name type="scientific">Candidatus Aphodomorpha intestinavium</name>
    <dbReference type="NCBI Taxonomy" id="2840672"/>
    <lineage>
        <taxon>Bacteria</taxon>
        <taxon>Bacillati</taxon>
        <taxon>Bacillota</taxon>
        <taxon>Clostridia</taxon>
        <taxon>Eubacteriales</taxon>
        <taxon>Candidatus Aphodomorpha</taxon>
    </lineage>
</organism>
<dbReference type="InterPro" id="IPR050210">
    <property type="entry name" value="tRNA_Adenine-N(6)_MTase"/>
</dbReference>
<gene>
    <name evidence="3" type="ORF">IAD24_01260</name>
</gene>
<name>A0A9D1N221_9FIRM</name>
<dbReference type="AlphaFoldDB" id="A0A9D1N221"/>